<dbReference type="AlphaFoldDB" id="A0A183J026"/>
<keyword evidence="4" id="KW-1185">Reference proteome</keyword>
<dbReference type="PROSITE" id="PS51034">
    <property type="entry name" value="ZP_2"/>
    <property type="match status" value="1"/>
</dbReference>
<reference evidence="5" key="1">
    <citation type="submission" date="2016-06" db="UniProtKB">
        <authorList>
            <consortium name="WormBaseParasite"/>
        </authorList>
    </citation>
    <scope>IDENTIFICATION</scope>
</reference>
<dbReference type="Pfam" id="PF00100">
    <property type="entry name" value="Zona_pellucida"/>
    <property type="match status" value="1"/>
</dbReference>
<dbReference type="WBParaSite" id="SBAD_0000955501-mRNA-1">
    <property type="protein sequence ID" value="SBAD_0000955501-mRNA-1"/>
    <property type="gene ID" value="SBAD_0000955501"/>
</dbReference>
<keyword evidence="1" id="KW-1015">Disulfide bond</keyword>
<evidence type="ECO:0000313" key="4">
    <source>
        <dbReference type="Proteomes" id="UP000270296"/>
    </source>
</evidence>
<evidence type="ECO:0000313" key="3">
    <source>
        <dbReference type="EMBL" id="VDP21991.1"/>
    </source>
</evidence>
<dbReference type="Proteomes" id="UP000270296">
    <property type="component" value="Unassembled WGS sequence"/>
</dbReference>
<evidence type="ECO:0000259" key="2">
    <source>
        <dbReference type="PROSITE" id="PS51034"/>
    </source>
</evidence>
<accession>A0A183J026</accession>
<name>A0A183J026_9BILA</name>
<evidence type="ECO:0000313" key="5">
    <source>
        <dbReference type="WBParaSite" id="SBAD_0000955501-mRNA-1"/>
    </source>
</evidence>
<proteinExistence type="predicted"/>
<dbReference type="InterPro" id="IPR055355">
    <property type="entry name" value="ZP-C"/>
</dbReference>
<evidence type="ECO:0000256" key="1">
    <source>
        <dbReference type="ARBA" id="ARBA00023157"/>
    </source>
</evidence>
<dbReference type="InterPro" id="IPR001507">
    <property type="entry name" value="ZP_dom"/>
</dbReference>
<dbReference type="PANTHER" id="PTHR46560:SF13">
    <property type="entry name" value="ZP DOMAIN-CONTAINING PROTEIN"/>
    <property type="match status" value="1"/>
</dbReference>
<sequence length="241" mass="26304">VEPTGVKRERIFYLNNGSGISLHEDLFCQKSAEFGVTLIISPMKGLLVDGVEGLIVRCAYNTDSITLTLPTGANGPGIMISPRTYADVVTGNGGNPLLKMVIRQGHGITGDVIDSAQVGQPITLDVMMEDTTIYDFYVHDCYAHDGSNAPESSISIIDQNGCGQKLERAVEGPVYTTVQPRNGSKHVYVNLYGFQFTTSQLVYFQCHVRPCLQACNQPVSCNMQLHLSPMSYALPTNQFFS</sequence>
<organism evidence="5">
    <name type="scientific">Soboliphyme baturini</name>
    <dbReference type="NCBI Taxonomy" id="241478"/>
    <lineage>
        <taxon>Eukaryota</taxon>
        <taxon>Metazoa</taxon>
        <taxon>Ecdysozoa</taxon>
        <taxon>Nematoda</taxon>
        <taxon>Enoplea</taxon>
        <taxon>Dorylaimia</taxon>
        <taxon>Dioctophymatida</taxon>
        <taxon>Dioctophymatoidea</taxon>
        <taxon>Soboliphymatidae</taxon>
        <taxon>Soboliphyme</taxon>
    </lineage>
</organism>
<gene>
    <name evidence="3" type="ORF">SBAD_LOCUS9224</name>
</gene>
<feature type="domain" description="ZP" evidence="2">
    <location>
        <begin position="1"/>
        <end position="228"/>
    </location>
</feature>
<reference evidence="3 4" key="2">
    <citation type="submission" date="2018-11" db="EMBL/GenBank/DDBJ databases">
        <authorList>
            <consortium name="Pathogen Informatics"/>
        </authorList>
    </citation>
    <scope>NUCLEOTIDE SEQUENCE [LARGE SCALE GENOMIC DNA]</scope>
</reference>
<dbReference type="Gene3D" id="2.60.40.4100">
    <property type="entry name" value="Zona pellucida, ZP-C domain"/>
    <property type="match status" value="1"/>
</dbReference>
<dbReference type="OrthoDB" id="6432511at2759"/>
<protein>
    <submittedName>
        <fullName evidence="5">ZP domain-containing protein</fullName>
    </submittedName>
</protein>
<dbReference type="InterPro" id="IPR042235">
    <property type="entry name" value="ZP-C_dom"/>
</dbReference>
<dbReference type="EMBL" id="UZAM01012466">
    <property type="protein sequence ID" value="VDP21991.1"/>
    <property type="molecule type" value="Genomic_DNA"/>
</dbReference>
<dbReference type="PANTHER" id="PTHR46560">
    <property type="entry name" value="CYPHER, ISOFORM B"/>
    <property type="match status" value="1"/>
</dbReference>